<dbReference type="Pfam" id="PF00494">
    <property type="entry name" value="SQS_PSY"/>
    <property type="match status" value="1"/>
</dbReference>
<dbReference type="STRING" id="721133.SAMN05216176_11243"/>
<evidence type="ECO:0000313" key="2">
    <source>
        <dbReference type="Proteomes" id="UP000007374"/>
    </source>
</evidence>
<dbReference type="AlphaFoldDB" id="K2NNP9"/>
<protein>
    <submittedName>
        <fullName evidence="1">Squalene/phytoene synthase</fullName>
    </submittedName>
</protein>
<dbReference type="SUPFAM" id="SSF48576">
    <property type="entry name" value="Terpenoid synthases"/>
    <property type="match status" value="1"/>
</dbReference>
<accession>K2NNP9</accession>
<dbReference type="eggNOG" id="COG1562">
    <property type="taxonomic scope" value="Bacteria"/>
</dbReference>
<dbReference type="GO" id="GO:0016765">
    <property type="term" value="F:transferase activity, transferring alkyl or aryl (other than methyl) groups"/>
    <property type="evidence" value="ECO:0007669"/>
    <property type="project" value="UniProtKB-ARBA"/>
</dbReference>
<name>K2NNP9_9HYPH</name>
<dbReference type="InterPro" id="IPR008949">
    <property type="entry name" value="Isoprenoid_synthase_dom_sf"/>
</dbReference>
<evidence type="ECO:0000313" key="1">
    <source>
        <dbReference type="EMBL" id="EKF41015.1"/>
    </source>
</evidence>
<dbReference type="EMBL" id="AMSI01000013">
    <property type="protein sequence ID" value="EKF41015.1"/>
    <property type="molecule type" value="Genomic_DNA"/>
</dbReference>
<dbReference type="PATRIC" id="fig|1231190.3.peg.3644"/>
<dbReference type="Proteomes" id="UP000007374">
    <property type="component" value="Unassembled WGS sequence"/>
</dbReference>
<keyword evidence="2" id="KW-1185">Reference proteome</keyword>
<organism evidence="1 2">
    <name type="scientific">Nitratireductor indicus C115</name>
    <dbReference type="NCBI Taxonomy" id="1231190"/>
    <lineage>
        <taxon>Bacteria</taxon>
        <taxon>Pseudomonadati</taxon>
        <taxon>Pseudomonadota</taxon>
        <taxon>Alphaproteobacteria</taxon>
        <taxon>Hyphomicrobiales</taxon>
        <taxon>Phyllobacteriaceae</taxon>
        <taxon>Nitratireductor</taxon>
    </lineage>
</organism>
<dbReference type="Gene3D" id="1.10.600.10">
    <property type="entry name" value="Farnesyl Diphosphate Synthase"/>
    <property type="match status" value="1"/>
</dbReference>
<reference evidence="1 2" key="1">
    <citation type="journal article" date="2012" name="J. Bacteriol.">
        <title>Genome Sequence of Nitratireductor indicus Type Strain C115.</title>
        <authorList>
            <person name="Lai Q."/>
            <person name="Li G."/>
            <person name="Yu Z."/>
            <person name="Shao Z."/>
        </authorList>
    </citation>
    <scope>NUCLEOTIDE SEQUENCE [LARGE SCALE GENOMIC DNA]</scope>
    <source>
        <strain evidence="1 2">C115</strain>
    </source>
</reference>
<sequence length="276" mass="29739">MAVTRAADRDRYLSVLYAPEEKRGALFALYAFNSAIAGIRDRVSEPLPGAVRLQFWRDALAMGVSHGGGEAEGAPLVIALTQTIREHGLPLDPFLNMLDAREFDLYDDPMPSRNDLEGYCGETASALIQLASLVLDPAAARGVAEIAGHAGCAQAIAGLLRLLPIHRRRGQCYVPADVMAAAGIDREAFLSGRDGSGAERVIAAMVALGRDHAARFETLARDLVPALRPAFLPAGLAPAYFGRLEGKGVRALDEVAEIPAWRRHWIMFRRATSGWG</sequence>
<gene>
    <name evidence="1" type="ORF">NA8A_17640</name>
</gene>
<comment type="caution">
    <text evidence="1">The sequence shown here is derived from an EMBL/GenBank/DDBJ whole genome shotgun (WGS) entry which is preliminary data.</text>
</comment>
<proteinExistence type="predicted"/>
<dbReference type="InterPro" id="IPR002060">
    <property type="entry name" value="Squ/phyt_synthse"/>
</dbReference>
<dbReference type="PANTHER" id="PTHR31480">
    <property type="entry name" value="BIFUNCTIONAL LYCOPENE CYCLASE/PHYTOENE SYNTHASE"/>
    <property type="match status" value="1"/>
</dbReference>
<dbReference type="RefSeq" id="WP_009451731.1">
    <property type="nucleotide sequence ID" value="NZ_AMSI01000013.1"/>
</dbReference>